<evidence type="ECO:0000313" key="3">
    <source>
        <dbReference type="Proteomes" id="UP000662914"/>
    </source>
</evidence>
<gene>
    <name evidence="2" type="ORF">DSYM_26950</name>
</gene>
<reference evidence="2" key="1">
    <citation type="journal article" name="DNA Res.">
        <title>The physiological potential of anammox bacteria as revealed by their core genome structure.</title>
        <authorList>
            <person name="Okubo T."/>
            <person name="Toyoda A."/>
            <person name="Fukuhara K."/>
            <person name="Uchiyama I."/>
            <person name="Harigaya Y."/>
            <person name="Kuroiwa M."/>
            <person name="Suzuki T."/>
            <person name="Murakami Y."/>
            <person name="Suwa Y."/>
            <person name="Takami H."/>
        </authorList>
    </citation>
    <scope>NUCLEOTIDE SEQUENCE</scope>
    <source>
        <strain evidence="2">317325-3</strain>
    </source>
</reference>
<feature type="region of interest" description="Disordered" evidence="1">
    <location>
        <begin position="322"/>
        <end position="359"/>
    </location>
</feature>
<name>A0A809S0Q1_9PROT</name>
<sequence>MANGNPVLLGKADNATKETKIQSITPASEAGLNVQNLSGTGIVAGAFKGTAVLAGSAGSAAIHAESFAGLGVDATCIDTRDVPGISTAVRGTVQGGFGVLGHNVRGRFPQSGVTGRTLFAIGVDGISRTGFGVRGMTMSNAVSGAGVMGIGSPGHGVVGIARQTATTPVVPPPFVPVSPLFAGLFFGNVQVQGDFTVIGHKSAVVPHPDGTHRRLYCVESPENWFEDFGRGKLSGGRAAIELEADFAKLVKAGDYHVFLTPEGDCNGLYVHRKTAGRFEVRELQKGTSSAGFSYRIVARRRDARGKRLEVAPLGTLPERADAVAEAPKTGKAHEEGRLAAAMDAMAKQSGKSRDRTKRK</sequence>
<dbReference type="AlphaFoldDB" id="A0A809S0Q1"/>
<accession>A0A809S0Q1</accession>
<evidence type="ECO:0000256" key="1">
    <source>
        <dbReference type="SAM" id="MobiDB-lite"/>
    </source>
</evidence>
<dbReference type="KEGG" id="ddz:DSYM_26950"/>
<dbReference type="Proteomes" id="UP000662914">
    <property type="component" value="Chromosome"/>
</dbReference>
<protein>
    <submittedName>
        <fullName evidence="2">Uncharacterized protein</fullName>
    </submittedName>
</protein>
<evidence type="ECO:0000313" key="2">
    <source>
        <dbReference type="EMBL" id="BBO21996.1"/>
    </source>
</evidence>
<organism evidence="2 3">
    <name type="scientific">Candidatus Desulfobacillus denitrificans</name>
    <dbReference type="NCBI Taxonomy" id="2608985"/>
    <lineage>
        <taxon>Bacteria</taxon>
        <taxon>Pseudomonadati</taxon>
        <taxon>Pseudomonadota</taxon>
        <taxon>Betaproteobacteria</taxon>
        <taxon>Candidatus Desulfobacillus</taxon>
    </lineage>
</organism>
<dbReference type="EMBL" id="AP021857">
    <property type="protein sequence ID" value="BBO21996.1"/>
    <property type="molecule type" value="Genomic_DNA"/>
</dbReference>
<proteinExistence type="predicted"/>